<proteinExistence type="predicted"/>
<evidence type="ECO:0000313" key="2">
    <source>
        <dbReference type="Proteomes" id="UP000034036"/>
    </source>
</evidence>
<organism evidence="1 2">
    <name type="scientific">Candidatus Giovannonibacteria bacterium GW2011_GWF2_42_19</name>
    <dbReference type="NCBI Taxonomy" id="1618659"/>
    <lineage>
        <taxon>Bacteria</taxon>
        <taxon>Candidatus Giovannoniibacteriota</taxon>
    </lineage>
</organism>
<comment type="caution">
    <text evidence="1">The sequence shown here is derived from an EMBL/GenBank/DDBJ whole genome shotgun (WGS) entry which is preliminary data.</text>
</comment>
<gene>
    <name evidence="1" type="ORF">UV11_C0022G0012</name>
</gene>
<name>A0A0G1BKW9_9BACT</name>
<protein>
    <submittedName>
        <fullName evidence="1">Uncharacterized protein</fullName>
    </submittedName>
</protein>
<dbReference type="AlphaFoldDB" id="A0A0G1BKW9"/>
<sequence>MKYRGVTYVSHLLQKSPLLAFIKFESRFLTGSLAVCLSAPVQGEAGGRGVWGEFRPPSPASSVRIFSNRHRQVFIKKPP</sequence>
<accession>A0A0G1BKW9</accession>
<dbReference type="STRING" id="1618659.UV11_C0022G0012"/>
<reference evidence="1 2" key="1">
    <citation type="journal article" date="2015" name="Nature">
        <title>rRNA introns, odd ribosomes, and small enigmatic genomes across a large radiation of phyla.</title>
        <authorList>
            <person name="Brown C.T."/>
            <person name="Hug L.A."/>
            <person name="Thomas B.C."/>
            <person name="Sharon I."/>
            <person name="Castelle C.J."/>
            <person name="Singh A."/>
            <person name="Wilkins M.J."/>
            <person name="Williams K.H."/>
            <person name="Banfield J.F."/>
        </authorList>
    </citation>
    <scope>NUCLEOTIDE SEQUENCE [LARGE SCALE GENOMIC DNA]</scope>
</reference>
<evidence type="ECO:0000313" key="1">
    <source>
        <dbReference type="EMBL" id="KKS46936.1"/>
    </source>
</evidence>
<dbReference type="EMBL" id="LCDF01000022">
    <property type="protein sequence ID" value="KKS46936.1"/>
    <property type="molecule type" value="Genomic_DNA"/>
</dbReference>
<dbReference type="Proteomes" id="UP000034036">
    <property type="component" value="Unassembled WGS sequence"/>
</dbReference>